<comment type="caution">
    <text evidence="1">The sequence shown here is derived from an EMBL/GenBank/DDBJ whole genome shotgun (WGS) entry which is preliminary data.</text>
</comment>
<name>A0A3M9MSS6_9BACT</name>
<proteinExistence type="predicted"/>
<dbReference type="EMBL" id="RJJD01000004">
    <property type="protein sequence ID" value="RNI28572.1"/>
    <property type="molecule type" value="Genomic_DNA"/>
</dbReference>
<dbReference type="Proteomes" id="UP000272117">
    <property type="component" value="Unassembled WGS sequence"/>
</dbReference>
<evidence type="ECO:0000313" key="1">
    <source>
        <dbReference type="EMBL" id="RNI28572.1"/>
    </source>
</evidence>
<keyword evidence="2" id="KW-1185">Reference proteome</keyword>
<accession>A0A3M9MSS6</accession>
<protein>
    <submittedName>
        <fullName evidence="1">Uncharacterized protein</fullName>
    </submittedName>
</protein>
<reference evidence="1 2" key="1">
    <citation type="submission" date="2018-11" db="EMBL/GenBank/DDBJ databases">
        <title>Rufibacter latericius sp. nov., isolated from water in Baiyang Lake.</title>
        <authorList>
            <person name="Yang Y."/>
        </authorList>
    </citation>
    <scope>NUCLEOTIDE SEQUENCE [LARGE SCALE GENOMIC DNA]</scope>
    <source>
        <strain evidence="1 2">R-22-1c-1</strain>
    </source>
</reference>
<evidence type="ECO:0000313" key="2">
    <source>
        <dbReference type="Proteomes" id="UP000272117"/>
    </source>
</evidence>
<dbReference type="AlphaFoldDB" id="A0A3M9MSS6"/>
<organism evidence="1 2">
    <name type="scientific">Rufibacter latericius</name>
    <dbReference type="NCBI Taxonomy" id="2487040"/>
    <lineage>
        <taxon>Bacteria</taxon>
        <taxon>Pseudomonadati</taxon>
        <taxon>Bacteroidota</taxon>
        <taxon>Cytophagia</taxon>
        <taxon>Cytophagales</taxon>
        <taxon>Hymenobacteraceae</taxon>
        <taxon>Rufibacter</taxon>
    </lineage>
</organism>
<sequence>MSKRFDCITKEVSAIAYVYSRSLISRLSLLYRQGKEAMLKVARRYRWKQKPQAVSGLFHRKDT</sequence>
<gene>
    <name evidence="1" type="ORF">EFB08_07990</name>
</gene>